<dbReference type="STRING" id="229920.ADM99_15730"/>
<comment type="caution">
    <text evidence="5">The sequence shown here is derived from an EMBL/GenBank/DDBJ whole genome shotgun (WGS) entry which is preliminary data.</text>
</comment>
<dbReference type="GO" id="GO:0016757">
    <property type="term" value="F:glycosyltransferase activity"/>
    <property type="evidence" value="ECO:0007669"/>
    <property type="project" value="UniProtKB-KW"/>
</dbReference>
<dbReference type="Gene3D" id="1.50.10.10">
    <property type="match status" value="1"/>
</dbReference>
<dbReference type="RefSeq" id="WP_062422465.1">
    <property type="nucleotide sequence ID" value="NZ_BBYA01000010.1"/>
</dbReference>
<dbReference type="Pfam" id="PF17167">
    <property type="entry name" value="Glyco_hydro_94"/>
    <property type="match status" value="1"/>
</dbReference>
<evidence type="ECO:0000256" key="2">
    <source>
        <dbReference type="ARBA" id="ARBA00022679"/>
    </source>
</evidence>
<dbReference type="SUPFAM" id="SSF48208">
    <property type="entry name" value="Six-hairpin glycosidases"/>
    <property type="match status" value="1"/>
</dbReference>
<feature type="domain" description="Glycosyl hydrolase 94 supersandwich" evidence="3">
    <location>
        <begin position="11"/>
        <end position="285"/>
    </location>
</feature>
<dbReference type="Pfam" id="PF06165">
    <property type="entry name" value="GH94_b-supersand"/>
    <property type="match status" value="1"/>
</dbReference>
<dbReference type="PATRIC" id="fig|229920.5.peg.522"/>
<dbReference type="Gene3D" id="1.20.890.20">
    <property type="entry name" value="mpn423 like domain"/>
    <property type="match status" value="1"/>
</dbReference>
<dbReference type="PANTHER" id="PTHR37469">
    <property type="entry name" value="CELLOBIONIC ACID PHOSPHORYLASE-RELATED"/>
    <property type="match status" value="1"/>
</dbReference>
<evidence type="ECO:0000313" key="6">
    <source>
        <dbReference type="Proteomes" id="UP000050430"/>
    </source>
</evidence>
<dbReference type="InterPro" id="IPR010383">
    <property type="entry name" value="Glyco_hydrolase_94_b-supersand"/>
</dbReference>
<organism evidence="5 6">
    <name type="scientific">Leptolinea tardivitalis</name>
    <dbReference type="NCBI Taxonomy" id="229920"/>
    <lineage>
        <taxon>Bacteria</taxon>
        <taxon>Bacillati</taxon>
        <taxon>Chloroflexota</taxon>
        <taxon>Anaerolineae</taxon>
        <taxon>Anaerolineales</taxon>
        <taxon>Anaerolineaceae</taxon>
        <taxon>Leptolinea</taxon>
    </lineage>
</organism>
<dbReference type="SMART" id="SM01068">
    <property type="entry name" value="CBM_X"/>
    <property type="match status" value="1"/>
</dbReference>
<dbReference type="InterPro" id="IPR008928">
    <property type="entry name" value="6-hairpin_glycosidase_sf"/>
</dbReference>
<dbReference type="GO" id="GO:0030246">
    <property type="term" value="F:carbohydrate binding"/>
    <property type="evidence" value="ECO:0007669"/>
    <property type="project" value="InterPro"/>
</dbReference>
<reference evidence="5 6" key="1">
    <citation type="submission" date="2015-07" db="EMBL/GenBank/DDBJ databases">
        <title>Genome sequence of Leptolinea tardivitalis DSM 16556.</title>
        <authorList>
            <person name="Hemp J."/>
            <person name="Ward L.M."/>
            <person name="Pace L.A."/>
            <person name="Fischer W.W."/>
        </authorList>
    </citation>
    <scope>NUCLEOTIDE SEQUENCE [LARGE SCALE GENOMIC DNA]</scope>
    <source>
        <strain evidence="5 6">YMTK-2</strain>
    </source>
</reference>
<name>A0A0P6WWQ8_9CHLR</name>
<evidence type="ECO:0000313" key="5">
    <source>
        <dbReference type="EMBL" id="KPL70563.1"/>
    </source>
</evidence>
<keyword evidence="1" id="KW-0328">Glycosyltransferase</keyword>
<evidence type="ECO:0000259" key="4">
    <source>
        <dbReference type="Pfam" id="PF17167"/>
    </source>
</evidence>
<feature type="domain" description="Glycosyl hydrolase 94 catalytic" evidence="4">
    <location>
        <begin position="311"/>
        <end position="738"/>
    </location>
</feature>
<keyword evidence="6" id="KW-1185">Reference proteome</keyword>
<protein>
    <submittedName>
        <fullName evidence="5">Glycosyl transferase</fullName>
    </submittedName>
</protein>
<dbReference type="Proteomes" id="UP000050430">
    <property type="component" value="Unassembled WGS sequence"/>
</dbReference>
<dbReference type="InterPro" id="IPR012341">
    <property type="entry name" value="6hp_glycosidase-like_sf"/>
</dbReference>
<dbReference type="GO" id="GO:0005975">
    <property type="term" value="P:carbohydrate metabolic process"/>
    <property type="evidence" value="ECO:0007669"/>
    <property type="project" value="InterPro"/>
</dbReference>
<dbReference type="AlphaFoldDB" id="A0A0P6WWQ8"/>
<dbReference type="InterPro" id="IPR033432">
    <property type="entry name" value="GH94_catalytic"/>
</dbReference>
<evidence type="ECO:0000259" key="3">
    <source>
        <dbReference type="Pfam" id="PF06165"/>
    </source>
</evidence>
<dbReference type="SUPFAM" id="SSF74650">
    <property type="entry name" value="Galactose mutarotase-like"/>
    <property type="match status" value="1"/>
</dbReference>
<dbReference type="InterPro" id="IPR037018">
    <property type="entry name" value="GH65_N"/>
</dbReference>
<sequence>MRYGYFDDKTREYVITRPDTPLPWFNYLGCEEYFGLISHTAGGYSFYKDARLRRLIRYRYNNAPMDIGGRYIYLRDKATGTYWSPTWMPVRRQLDTFTCRHGIGTTTIASTFVGISAEVLYFVPMGQNLEIWRLRVKNLRDTPANLMSFASVEFCLWDANDDATNFQRNYNVGEVEVLDNVIYHKTEYRERRNHFAYFTSSAPMKAFDTQRENFLGVFNGWDSPQAVAKGACSNSIAHGWAPVGVIQSELILAPGEEREVIFLLGYMENPNEEKFEDQAKQVINKSRALPLIKQFTQAGEVQSALENLHHYWDALFSRFQVTTPDEHANRMINIWNAYQCMVTFNMSRSASGFETGIGRGMGFRDSTQDLFGFVHMVPERARQRLLDIAATQLETGGAYHQYQPLTKRGNDAVGSNFNDDPLWLILSVCAYIKETGDRGVLDELVSYDSKPGSEQPLYEHLQRAIQYILERTGPHGLPLIGRADWNDCLNLNCFSSEPGESFQTTTGKDGKVAESVFIGGMLVLAAHEMAELADYLGNKKDVDFYNKVAADMEPIVTSHGWDGEWFRRAYDDYGNPVGSATCKEGQIFIEPQGMCVMAGIGLKDGKAEKALQSVEKRLATEHGIVVNNPGYTQYYLHLGEISSYPPGYKENGSVFCHTNPWIMISETKLGHGDKAFDYYKRICPSVREAISEVHRTEPYVYAQTIAGKEAPTKGEAKNSWLTGTAAWNFVAITQYILGIRPTFTGLSVQPVFPESWKEVTASRLFRDVKYDIHIQRVGPGNAVETFVEGRKIETPVIPLPPPGTACVKVEVKVGSPK</sequence>
<dbReference type="InterPro" id="IPR052047">
    <property type="entry name" value="GH94_Enzymes"/>
</dbReference>
<dbReference type="PANTHER" id="PTHR37469:SF2">
    <property type="entry name" value="CELLOBIONIC ACID PHOSPHORYLASE"/>
    <property type="match status" value="1"/>
</dbReference>
<dbReference type="Gene3D" id="2.60.420.10">
    <property type="entry name" value="Maltose phosphorylase, domain 3"/>
    <property type="match status" value="1"/>
</dbReference>
<keyword evidence="2 5" id="KW-0808">Transferase</keyword>
<gene>
    <name evidence="5" type="ORF">ADM99_15730</name>
</gene>
<dbReference type="InterPro" id="IPR011013">
    <property type="entry name" value="Gal_mutarotase_sf_dom"/>
</dbReference>
<dbReference type="Gene3D" id="2.70.98.40">
    <property type="entry name" value="Glycoside hydrolase, family 65, N-terminal domain"/>
    <property type="match status" value="1"/>
</dbReference>
<accession>A0A0P6WWQ8</accession>
<evidence type="ECO:0000256" key="1">
    <source>
        <dbReference type="ARBA" id="ARBA00022676"/>
    </source>
</evidence>
<dbReference type="EMBL" id="LGCK01000014">
    <property type="protein sequence ID" value="KPL70563.1"/>
    <property type="molecule type" value="Genomic_DNA"/>
</dbReference>
<dbReference type="OrthoDB" id="9769991at2"/>
<proteinExistence type="predicted"/>